<gene>
    <name evidence="1" type="ORF">FOZ62_009122</name>
</gene>
<comment type="caution">
    <text evidence="1">The sequence shown here is derived from an EMBL/GenBank/DDBJ whole genome shotgun (WGS) entry which is preliminary data.</text>
</comment>
<protein>
    <submittedName>
        <fullName evidence="1">Uncharacterized protein</fullName>
    </submittedName>
</protein>
<feature type="non-terminal residue" evidence="1">
    <location>
        <position position="1"/>
    </location>
</feature>
<name>A0A7J6SWA5_PEROL</name>
<accession>A0A7J6SWA5</accession>
<proteinExistence type="predicted"/>
<dbReference type="AlphaFoldDB" id="A0A7J6SWA5"/>
<dbReference type="EMBL" id="JABANM010012184">
    <property type="protein sequence ID" value="KAF4736436.1"/>
    <property type="molecule type" value="Genomic_DNA"/>
</dbReference>
<evidence type="ECO:0000313" key="2">
    <source>
        <dbReference type="Proteomes" id="UP000574390"/>
    </source>
</evidence>
<reference evidence="1 2" key="1">
    <citation type="submission" date="2020-04" db="EMBL/GenBank/DDBJ databases">
        <title>Perkinsus olseni comparative genomics.</title>
        <authorList>
            <person name="Bogema D.R."/>
        </authorList>
    </citation>
    <scope>NUCLEOTIDE SEQUENCE [LARGE SCALE GENOMIC DNA]</scope>
    <source>
        <strain evidence="1">ATCC PRA-205</strain>
    </source>
</reference>
<organism evidence="1 2">
    <name type="scientific">Perkinsus olseni</name>
    <name type="common">Perkinsus atlanticus</name>
    <dbReference type="NCBI Taxonomy" id="32597"/>
    <lineage>
        <taxon>Eukaryota</taxon>
        <taxon>Sar</taxon>
        <taxon>Alveolata</taxon>
        <taxon>Perkinsozoa</taxon>
        <taxon>Perkinsea</taxon>
        <taxon>Perkinsida</taxon>
        <taxon>Perkinsidae</taxon>
        <taxon>Perkinsus</taxon>
    </lineage>
</organism>
<dbReference type="Proteomes" id="UP000574390">
    <property type="component" value="Unassembled WGS sequence"/>
</dbReference>
<sequence length="177" mass="19128">NITFGDGVTGVTATIAWTWTEDGEKKSLLAKGDGVTKMAAKAVACEYRMLGLSMLEQYGSVQPLPARVWQQSELINATIDRGDVGEGLQLATPLIRSGPVHALALFLLPLWRSVLASSDSTVTEDILEQLRRRSAKSGGVPVYLWEAMVDECANLSGHILLFFYLFGTIGTTCGAHK</sequence>
<evidence type="ECO:0000313" key="1">
    <source>
        <dbReference type="EMBL" id="KAF4736436.1"/>
    </source>
</evidence>